<organism evidence="2 3">
    <name type="scientific">Massarina eburnea CBS 473.64</name>
    <dbReference type="NCBI Taxonomy" id="1395130"/>
    <lineage>
        <taxon>Eukaryota</taxon>
        <taxon>Fungi</taxon>
        <taxon>Dikarya</taxon>
        <taxon>Ascomycota</taxon>
        <taxon>Pezizomycotina</taxon>
        <taxon>Dothideomycetes</taxon>
        <taxon>Pleosporomycetidae</taxon>
        <taxon>Pleosporales</taxon>
        <taxon>Massarineae</taxon>
        <taxon>Massarinaceae</taxon>
        <taxon>Massarina</taxon>
    </lineage>
</organism>
<dbReference type="SUPFAM" id="SSF56112">
    <property type="entry name" value="Protein kinase-like (PK-like)"/>
    <property type="match status" value="1"/>
</dbReference>
<proteinExistence type="predicted"/>
<sequence>MHADNSLLRWEGISMCSLHQPVGGDFVETQSWLGSFETKSQWTGEPESSWLCLRPQFGRPLSEFGWYTNTVDNPATRATRPIDSFFVWHIFLSLLEALSYIHSRNVTNNNVCLQNVVLNLYPVHAPNWFRDWPDVVLADFSTFRQMSEQSEREEVVAFLWLMRAVVEKYSDVGMLRKAGVDVTTTPLFVFLGEVEHYLEMEEDMTMAGVEHRWKAIALTQRERGPQIFPEALLWAGRNELIDADGLGRARAIVCKFEKRADDFRAYARAMTDNWPIVYRRNVEIGEGRERRIARGLCTIKISRAKAYFLGDIGGIKKYTEKRYGEAKYEEAREDEAGLDESDAMEVDE</sequence>
<feature type="region of interest" description="Disordered" evidence="1">
    <location>
        <begin position="328"/>
        <end position="348"/>
    </location>
</feature>
<evidence type="ECO:0000256" key="1">
    <source>
        <dbReference type="SAM" id="MobiDB-lite"/>
    </source>
</evidence>
<dbReference type="Gene3D" id="1.10.510.10">
    <property type="entry name" value="Transferase(Phosphotransferase) domain 1"/>
    <property type="match status" value="1"/>
</dbReference>
<dbReference type="EMBL" id="MU006796">
    <property type="protein sequence ID" value="KAF2636944.1"/>
    <property type="molecule type" value="Genomic_DNA"/>
</dbReference>
<dbReference type="InterPro" id="IPR011009">
    <property type="entry name" value="Kinase-like_dom_sf"/>
</dbReference>
<dbReference type="AlphaFoldDB" id="A0A6A6RSE1"/>
<gene>
    <name evidence="2" type="ORF">P280DRAFT_144912</name>
</gene>
<evidence type="ECO:0000313" key="3">
    <source>
        <dbReference type="Proteomes" id="UP000799753"/>
    </source>
</evidence>
<feature type="compositionally biased region" description="Acidic residues" evidence="1">
    <location>
        <begin position="331"/>
        <end position="348"/>
    </location>
</feature>
<evidence type="ECO:0008006" key="4">
    <source>
        <dbReference type="Google" id="ProtNLM"/>
    </source>
</evidence>
<dbReference type="Proteomes" id="UP000799753">
    <property type="component" value="Unassembled WGS sequence"/>
</dbReference>
<evidence type="ECO:0000313" key="2">
    <source>
        <dbReference type="EMBL" id="KAF2636944.1"/>
    </source>
</evidence>
<protein>
    <recommendedName>
        <fullName evidence="4">Protein kinase domain-containing protein</fullName>
    </recommendedName>
</protein>
<reference evidence="2" key="1">
    <citation type="journal article" date="2020" name="Stud. Mycol.">
        <title>101 Dothideomycetes genomes: a test case for predicting lifestyles and emergence of pathogens.</title>
        <authorList>
            <person name="Haridas S."/>
            <person name="Albert R."/>
            <person name="Binder M."/>
            <person name="Bloem J."/>
            <person name="Labutti K."/>
            <person name="Salamov A."/>
            <person name="Andreopoulos B."/>
            <person name="Baker S."/>
            <person name="Barry K."/>
            <person name="Bills G."/>
            <person name="Bluhm B."/>
            <person name="Cannon C."/>
            <person name="Castanera R."/>
            <person name="Culley D."/>
            <person name="Daum C."/>
            <person name="Ezra D."/>
            <person name="Gonzalez J."/>
            <person name="Henrissat B."/>
            <person name="Kuo A."/>
            <person name="Liang C."/>
            <person name="Lipzen A."/>
            <person name="Lutzoni F."/>
            <person name="Magnuson J."/>
            <person name="Mondo S."/>
            <person name="Nolan M."/>
            <person name="Ohm R."/>
            <person name="Pangilinan J."/>
            <person name="Park H.-J."/>
            <person name="Ramirez L."/>
            <person name="Alfaro M."/>
            <person name="Sun H."/>
            <person name="Tritt A."/>
            <person name="Yoshinaga Y."/>
            <person name="Zwiers L.-H."/>
            <person name="Turgeon B."/>
            <person name="Goodwin S."/>
            <person name="Spatafora J."/>
            <person name="Crous P."/>
            <person name="Grigoriev I."/>
        </authorList>
    </citation>
    <scope>NUCLEOTIDE SEQUENCE</scope>
    <source>
        <strain evidence="2">CBS 473.64</strain>
    </source>
</reference>
<accession>A0A6A6RSE1</accession>
<name>A0A6A6RSE1_9PLEO</name>
<keyword evidence="3" id="KW-1185">Reference proteome</keyword>
<dbReference type="OrthoDB" id="5979581at2759"/>